<evidence type="ECO:0000256" key="1">
    <source>
        <dbReference type="SAM" id="MobiDB-lite"/>
    </source>
</evidence>
<evidence type="ECO:0000313" key="2">
    <source>
        <dbReference type="EMBL" id="SIS01664.1"/>
    </source>
</evidence>
<gene>
    <name evidence="2" type="ORF">SAMN05878482_10958</name>
</gene>
<feature type="region of interest" description="Disordered" evidence="1">
    <location>
        <begin position="61"/>
        <end position="93"/>
    </location>
</feature>
<dbReference type="AlphaFoldDB" id="A0A9X8RDL2"/>
<organism evidence="2 3">
    <name type="scientific">Peribacillus simplex</name>
    <dbReference type="NCBI Taxonomy" id="1478"/>
    <lineage>
        <taxon>Bacteria</taxon>
        <taxon>Bacillati</taxon>
        <taxon>Bacillota</taxon>
        <taxon>Bacilli</taxon>
        <taxon>Bacillales</taxon>
        <taxon>Bacillaceae</taxon>
        <taxon>Peribacillus</taxon>
    </lineage>
</organism>
<comment type="caution">
    <text evidence="2">The sequence shown here is derived from an EMBL/GenBank/DDBJ whole genome shotgun (WGS) entry which is preliminary data.</text>
</comment>
<proteinExistence type="predicted"/>
<protein>
    <submittedName>
        <fullName evidence="2">Uncharacterized protein</fullName>
    </submittedName>
</protein>
<evidence type="ECO:0000313" key="3">
    <source>
        <dbReference type="Proteomes" id="UP000185829"/>
    </source>
</evidence>
<dbReference type="Proteomes" id="UP000185829">
    <property type="component" value="Unassembled WGS sequence"/>
</dbReference>
<name>A0A9X8RDL2_9BACI</name>
<accession>A0A9X8RDL2</accession>
<dbReference type="EMBL" id="FTMX01000009">
    <property type="protein sequence ID" value="SIS01664.1"/>
    <property type="molecule type" value="Genomic_DNA"/>
</dbReference>
<sequence>MLVKQNTKEQILGIEEQIKRLKEKQKRILNNTHREIGKYLMDSWEVEDVKEAKELIDSFNHQVKSLSEASSSKEEDEEEKTLSQNPQKGSSYA</sequence>
<reference evidence="2 3" key="1">
    <citation type="submission" date="2017-01" db="EMBL/GenBank/DDBJ databases">
        <authorList>
            <person name="Varghese N."/>
            <person name="Submissions S."/>
        </authorList>
    </citation>
    <scope>NUCLEOTIDE SEQUENCE [LARGE SCALE GENOMIC DNA]</scope>
    <source>
        <strain evidence="2 3">RUG2-6</strain>
    </source>
</reference>
<feature type="compositionally biased region" description="Polar residues" evidence="1">
    <location>
        <begin position="84"/>
        <end position="93"/>
    </location>
</feature>